<gene>
    <name evidence="1" type="ORF">LCGC14_0264530</name>
</gene>
<proteinExistence type="predicted"/>
<name>A0A0F9WLI1_9ZZZZ</name>
<sequence length="68" mass="7916">MKATDLLKELTKLFGGEYRFIKQWCKLMDCCLGTPEHHIYTNGGKSRPTGLHPFCWATRPHRHTERTA</sequence>
<reference evidence="1" key="1">
    <citation type="journal article" date="2015" name="Nature">
        <title>Complex archaea that bridge the gap between prokaryotes and eukaryotes.</title>
        <authorList>
            <person name="Spang A."/>
            <person name="Saw J.H."/>
            <person name="Jorgensen S.L."/>
            <person name="Zaremba-Niedzwiedzka K."/>
            <person name="Martijn J."/>
            <person name="Lind A.E."/>
            <person name="van Eijk R."/>
            <person name="Schleper C."/>
            <person name="Guy L."/>
            <person name="Ettema T.J."/>
        </authorList>
    </citation>
    <scope>NUCLEOTIDE SEQUENCE</scope>
</reference>
<organism evidence="1">
    <name type="scientific">marine sediment metagenome</name>
    <dbReference type="NCBI Taxonomy" id="412755"/>
    <lineage>
        <taxon>unclassified sequences</taxon>
        <taxon>metagenomes</taxon>
        <taxon>ecological metagenomes</taxon>
    </lineage>
</organism>
<accession>A0A0F9WLI1</accession>
<evidence type="ECO:0000313" key="1">
    <source>
        <dbReference type="EMBL" id="KKN86891.1"/>
    </source>
</evidence>
<protein>
    <submittedName>
        <fullName evidence="1">Uncharacterized protein</fullName>
    </submittedName>
</protein>
<dbReference type="AlphaFoldDB" id="A0A0F9WLI1"/>
<comment type="caution">
    <text evidence="1">The sequence shown here is derived from an EMBL/GenBank/DDBJ whole genome shotgun (WGS) entry which is preliminary data.</text>
</comment>
<dbReference type="EMBL" id="LAZR01000143">
    <property type="protein sequence ID" value="KKN86891.1"/>
    <property type="molecule type" value="Genomic_DNA"/>
</dbReference>